<proteinExistence type="predicted"/>
<evidence type="ECO:0000256" key="1">
    <source>
        <dbReference type="ARBA" id="ARBA00022737"/>
    </source>
</evidence>
<feature type="transmembrane region" description="Helical" evidence="5">
    <location>
        <begin position="124"/>
        <end position="141"/>
    </location>
</feature>
<dbReference type="PROSITE" id="PS50005">
    <property type="entry name" value="TPR"/>
    <property type="match status" value="2"/>
</dbReference>
<feature type="transmembrane region" description="Helical" evidence="5">
    <location>
        <begin position="245"/>
        <end position="269"/>
    </location>
</feature>
<organism evidence="6 7">
    <name type="scientific">Symbiodinium microadriaticum</name>
    <name type="common">Dinoflagellate</name>
    <name type="synonym">Zooxanthella microadriatica</name>
    <dbReference type="NCBI Taxonomy" id="2951"/>
    <lineage>
        <taxon>Eukaryota</taxon>
        <taxon>Sar</taxon>
        <taxon>Alveolata</taxon>
        <taxon>Dinophyceae</taxon>
        <taxon>Suessiales</taxon>
        <taxon>Symbiodiniaceae</taxon>
        <taxon>Symbiodinium</taxon>
    </lineage>
</organism>
<dbReference type="InterPro" id="IPR019734">
    <property type="entry name" value="TPR_rpt"/>
</dbReference>
<dbReference type="GO" id="GO:0051879">
    <property type="term" value="F:Hsp90 protein binding"/>
    <property type="evidence" value="ECO:0007669"/>
    <property type="project" value="TreeGrafter"/>
</dbReference>
<dbReference type="SUPFAM" id="SSF48452">
    <property type="entry name" value="TPR-like"/>
    <property type="match status" value="1"/>
</dbReference>
<dbReference type="PANTHER" id="PTHR22904">
    <property type="entry name" value="TPR REPEAT CONTAINING PROTEIN"/>
    <property type="match status" value="1"/>
</dbReference>
<feature type="region of interest" description="Disordered" evidence="4">
    <location>
        <begin position="737"/>
        <end position="760"/>
    </location>
</feature>
<keyword evidence="5" id="KW-0812">Transmembrane</keyword>
<evidence type="ECO:0000256" key="4">
    <source>
        <dbReference type="SAM" id="MobiDB-lite"/>
    </source>
</evidence>
<dbReference type="SMART" id="SM00028">
    <property type="entry name" value="TPR"/>
    <property type="match status" value="3"/>
</dbReference>
<reference evidence="6 7" key="1">
    <citation type="submission" date="2016-02" db="EMBL/GenBank/DDBJ databases">
        <title>Genome analysis of coral dinoflagellate symbionts highlights evolutionary adaptations to a symbiotic lifestyle.</title>
        <authorList>
            <person name="Aranda M."/>
            <person name="Li Y."/>
            <person name="Liew Y.J."/>
            <person name="Baumgarten S."/>
            <person name="Simakov O."/>
            <person name="Wilson M."/>
            <person name="Piel J."/>
            <person name="Ashoor H."/>
            <person name="Bougouffa S."/>
            <person name="Bajic V.B."/>
            <person name="Ryu T."/>
            <person name="Ravasi T."/>
            <person name="Bayer T."/>
            <person name="Micklem G."/>
            <person name="Kim H."/>
            <person name="Bhak J."/>
            <person name="Lajeunesse T.C."/>
            <person name="Voolstra C.R."/>
        </authorList>
    </citation>
    <scope>NUCLEOTIDE SEQUENCE [LARGE SCALE GENOMIC DNA]</scope>
    <source>
        <strain evidence="6 7">CCMP2467</strain>
    </source>
</reference>
<evidence type="ECO:0000256" key="5">
    <source>
        <dbReference type="SAM" id="Phobius"/>
    </source>
</evidence>
<comment type="caution">
    <text evidence="6">The sequence shown here is derived from an EMBL/GenBank/DDBJ whole genome shotgun (WGS) entry which is preliminary data.</text>
</comment>
<feature type="compositionally biased region" description="Basic and acidic residues" evidence="4">
    <location>
        <begin position="737"/>
        <end position="749"/>
    </location>
</feature>
<dbReference type="Proteomes" id="UP000186817">
    <property type="component" value="Unassembled WGS sequence"/>
</dbReference>
<keyword evidence="5" id="KW-1133">Transmembrane helix</keyword>
<name>A0A1Q9BZL7_SYMMI</name>
<dbReference type="OrthoDB" id="298012at2759"/>
<feature type="non-terminal residue" evidence="6">
    <location>
        <position position="789"/>
    </location>
</feature>
<accession>A0A1Q9BZL7</accession>
<feature type="transmembrane region" description="Helical" evidence="5">
    <location>
        <begin position="161"/>
        <end position="184"/>
    </location>
</feature>
<sequence>MPRSKRRAQKWLQVVVLCTLGYWLLGFSTSRLAWPGLVRPFSDDGLVATSFRKIAHFGLGPDEDVERHLSPDKLWAYQLRSAVGHTFTHAFGFQGQALLLALASSLTLLRGGFLLAESTKPCQVASWFVLGAAISLCWVLHPCTAPSFGSGHVRVQKSLQFALAVACQGGAFFALFPEAAAYIVGSLASVMVQHIVQLTVALHVPNEAQSVSGSSHIDASWWQLSAGLLGGCLCLRFPKPALHVLASMAGSAGLAFVAHWWLCLALMLLRGDVKHETPLEHVGRLLSRCDPPACESTSRWIFLILWAFFLVGGLRLQRHFELSKEQQLSQWYQDQIRKAPSDSNFVPHWPGQTCTSSPDLTTFQKVDVTLPAPAPDSVEVALPERSSSAPLHAVAPPQEEHDIYVPEGVEPPVLHRARGERNGRSVSASSLSSVEAAAILGLPPRQRKSGKACGNSEMSQCTFCRQKEARSTEQRSSDTTTEYAAALQSHRASAVVDPSRFAAMGGPAGNPYANNRHADVLNEEPTEEAAKLRLCEEVKNRAKGAFAQKDMPSAELLYGKAISLLSSMPEKMEATLYSNRSMVRLNLNKVEGALEDAKKCLELDPKFVKAHHRKAQALLRLSEWDEAIKAAEEGSKLDPENKAFSELIEKAKKDQEKDAADKAKLKADAQDVRVELHNASTARAPPKPKDKADKENESGEMRGYKKTADGRTTSYFHTDISDEAKKLIEAQGFGKPKKLDAPVEADDVKGGGSQWNQAGTYEEKGMTKWLEDRLKSGLVGLRFNLPKSD</sequence>
<feature type="repeat" description="TPR" evidence="3">
    <location>
        <begin position="608"/>
        <end position="641"/>
    </location>
</feature>
<evidence type="ECO:0000256" key="3">
    <source>
        <dbReference type="PROSITE-ProRule" id="PRU00339"/>
    </source>
</evidence>
<keyword evidence="7" id="KW-1185">Reference proteome</keyword>
<feature type="compositionally biased region" description="Basic and acidic residues" evidence="4">
    <location>
        <begin position="687"/>
        <end position="709"/>
    </location>
</feature>
<gene>
    <name evidence="6" type="primary">sti1</name>
    <name evidence="6" type="ORF">AK812_SmicGene43989</name>
</gene>
<dbReference type="AlphaFoldDB" id="A0A1Q9BZL7"/>
<keyword evidence="5" id="KW-0472">Membrane</keyword>
<dbReference type="EMBL" id="LSRX01002135">
    <property type="protein sequence ID" value="OLP76117.1"/>
    <property type="molecule type" value="Genomic_DNA"/>
</dbReference>
<protein>
    <submittedName>
        <fullName evidence="6">Protein STIP1-like</fullName>
    </submittedName>
</protein>
<evidence type="ECO:0000256" key="2">
    <source>
        <dbReference type="ARBA" id="ARBA00022803"/>
    </source>
</evidence>
<evidence type="ECO:0000313" key="7">
    <source>
        <dbReference type="Proteomes" id="UP000186817"/>
    </source>
</evidence>
<dbReference type="Gene3D" id="1.25.40.10">
    <property type="entry name" value="Tetratricopeptide repeat domain"/>
    <property type="match status" value="1"/>
</dbReference>
<feature type="transmembrane region" description="Helical" evidence="5">
    <location>
        <begin position="97"/>
        <end position="117"/>
    </location>
</feature>
<dbReference type="PANTHER" id="PTHR22904:SF523">
    <property type="entry name" value="STRESS-INDUCED-PHOSPHOPROTEIN 1"/>
    <property type="match status" value="1"/>
</dbReference>
<keyword evidence="1" id="KW-0677">Repeat</keyword>
<feature type="repeat" description="TPR" evidence="3">
    <location>
        <begin position="574"/>
        <end position="607"/>
    </location>
</feature>
<evidence type="ECO:0000313" key="6">
    <source>
        <dbReference type="EMBL" id="OLP76117.1"/>
    </source>
</evidence>
<feature type="region of interest" description="Disordered" evidence="4">
    <location>
        <begin position="676"/>
        <end position="710"/>
    </location>
</feature>
<dbReference type="InterPro" id="IPR011990">
    <property type="entry name" value="TPR-like_helical_dom_sf"/>
</dbReference>
<keyword evidence="2 3" id="KW-0802">TPR repeat</keyword>